<comment type="caution">
    <text evidence="1">The sequence shown here is derived from an EMBL/GenBank/DDBJ whole genome shotgun (WGS) entry which is preliminary data.</text>
</comment>
<name>A0ABW0U0G6_9BACL</name>
<reference evidence="2" key="1">
    <citation type="journal article" date="2019" name="Int. J. Syst. Evol. Microbiol.">
        <title>The Global Catalogue of Microorganisms (GCM) 10K type strain sequencing project: providing services to taxonomists for standard genome sequencing and annotation.</title>
        <authorList>
            <consortium name="The Broad Institute Genomics Platform"/>
            <consortium name="The Broad Institute Genome Sequencing Center for Infectious Disease"/>
            <person name="Wu L."/>
            <person name="Ma J."/>
        </authorList>
    </citation>
    <scope>NUCLEOTIDE SEQUENCE [LARGE SCALE GENOMIC DNA]</scope>
    <source>
        <strain evidence="2">KACC 11299</strain>
    </source>
</reference>
<evidence type="ECO:0000313" key="1">
    <source>
        <dbReference type="EMBL" id="MFC5604796.1"/>
    </source>
</evidence>
<dbReference type="EMBL" id="JBHSNP010000029">
    <property type="protein sequence ID" value="MFC5604796.1"/>
    <property type="molecule type" value="Genomic_DNA"/>
</dbReference>
<gene>
    <name evidence="1" type="ORF">ACFPTP_16290</name>
</gene>
<proteinExistence type="predicted"/>
<sequence>MWVESELLKEIDLYYDEITLEQFLLDLAKVNCLDLIEDTEQTTTDV</sequence>
<keyword evidence="2" id="KW-1185">Reference proteome</keyword>
<accession>A0ABW0U0G6</accession>
<dbReference type="RefSeq" id="WP_381446977.1">
    <property type="nucleotide sequence ID" value="NZ_JBHSNP010000029.1"/>
</dbReference>
<organism evidence="1 2">
    <name type="scientific">Sporosarcina koreensis</name>
    <dbReference type="NCBI Taxonomy" id="334735"/>
    <lineage>
        <taxon>Bacteria</taxon>
        <taxon>Bacillati</taxon>
        <taxon>Bacillota</taxon>
        <taxon>Bacilli</taxon>
        <taxon>Bacillales</taxon>
        <taxon>Caryophanaceae</taxon>
        <taxon>Sporosarcina</taxon>
    </lineage>
</organism>
<protein>
    <submittedName>
        <fullName evidence="1">Uncharacterized protein</fullName>
    </submittedName>
</protein>
<dbReference type="Proteomes" id="UP001596071">
    <property type="component" value="Unassembled WGS sequence"/>
</dbReference>
<evidence type="ECO:0000313" key="2">
    <source>
        <dbReference type="Proteomes" id="UP001596071"/>
    </source>
</evidence>